<gene>
    <name evidence="1" type="ORF">SCP_1300530</name>
</gene>
<dbReference type="RefSeq" id="XP_027619151.1">
    <property type="nucleotide sequence ID" value="XM_027763350.1"/>
</dbReference>
<reference evidence="1 2" key="1">
    <citation type="journal article" date="2018" name="Sci. Rep.">
        <title>Genome sequence of the cauliflower mushroom Sparassis crispa (Hanabiratake) and its association with beneficial usage.</title>
        <authorList>
            <person name="Kiyama R."/>
            <person name="Furutani Y."/>
            <person name="Kawaguchi K."/>
            <person name="Nakanishi T."/>
        </authorList>
    </citation>
    <scope>NUCLEOTIDE SEQUENCE [LARGE SCALE GENOMIC DNA]</scope>
</reference>
<dbReference type="AlphaFoldDB" id="A0A401H1E7"/>
<proteinExistence type="predicted"/>
<evidence type="ECO:0000313" key="2">
    <source>
        <dbReference type="Proteomes" id="UP000287166"/>
    </source>
</evidence>
<dbReference type="InParanoid" id="A0A401H1E7"/>
<accession>A0A401H1E7</accession>
<organism evidence="1 2">
    <name type="scientific">Sparassis crispa</name>
    <dbReference type="NCBI Taxonomy" id="139825"/>
    <lineage>
        <taxon>Eukaryota</taxon>
        <taxon>Fungi</taxon>
        <taxon>Dikarya</taxon>
        <taxon>Basidiomycota</taxon>
        <taxon>Agaricomycotina</taxon>
        <taxon>Agaricomycetes</taxon>
        <taxon>Polyporales</taxon>
        <taxon>Sparassidaceae</taxon>
        <taxon>Sparassis</taxon>
    </lineage>
</organism>
<comment type="caution">
    <text evidence="1">The sequence shown here is derived from an EMBL/GenBank/DDBJ whole genome shotgun (WGS) entry which is preliminary data.</text>
</comment>
<dbReference type="EMBL" id="BFAD01000013">
    <property type="protein sequence ID" value="GBE88238.1"/>
    <property type="molecule type" value="Genomic_DNA"/>
</dbReference>
<evidence type="ECO:0000313" key="1">
    <source>
        <dbReference type="EMBL" id="GBE88238.1"/>
    </source>
</evidence>
<dbReference type="GeneID" id="38785155"/>
<sequence>MRPQVSLQLEEDASKSHISQENADYIRDFIRVYHNRLLVVTRAHVATLVLQRWKAQTGLFKSQLEAAKEDVSKAEEEMGPIIACTISRE</sequence>
<keyword evidence="2" id="KW-1185">Reference proteome</keyword>
<protein>
    <submittedName>
        <fullName evidence="1">Uncharacterized protein</fullName>
    </submittedName>
</protein>
<name>A0A401H1E7_9APHY</name>
<dbReference type="Proteomes" id="UP000287166">
    <property type="component" value="Unassembled WGS sequence"/>
</dbReference>